<dbReference type="GO" id="GO:0000785">
    <property type="term" value="C:chromatin"/>
    <property type="evidence" value="ECO:0007669"/>
    <property type="project" value="TreeGrafter"/>
</dbReference>
<proteinExistence type="predicted"/>
<accession>A0A179V175</accession>
<feature type="compositionally biased region" description="Polar residues" evidence="8">
    <location>
        <begin position="484"/>
        <end position="493"/>
    </location>
</feature>
<keyword evidence="5" id="KW-0862">Zinc</keyword>
<evidence type="ECO:0000256" key="2">
    <source>
        <dbReference type="ARBA" id="ARBA00022723"/>
    </source>
</evidence>
<keyword evidence="2" id="KW-0479">Metal-binding</keyword>
<feature type="region of interest" description="Disordered" evidence="8">
    <location>
        <begin position="1"/>
        <end position="68"/>
    </location>
</feature>
<feature type="domain" description="C2H2-type" evidence="9">
    <location>
        <begin position="65"/>
        <end position="92"/>
    </location>
</feature>
<dbReference type="InterPro" id="IPR051059">
    <property type="entry name" value="VerF-like"/>
</dbReference>
<dbReference type="CDD" id="cd12148">
    <property type="entry name" value="fungal_TF_MHR"/>
    <property type="match status" value="1"/>
</dbReference>
<dbReference type="Proteomes" id="UP000002038">
    <property type="component" value="Unassembled WGS sequence"/>
</dbReference>
<dbReference type="KEGG" id="bgh:BDBG_08351"/>
<evidence type="ECO:0000256" key="4">
    <source>
        <dbReference type="ARBA" id="ARBA00022771"/>
    </source>
</evidence>
<dbReference type="PROSITE" id="PS00028">
    <property type="entry name" value="ZINC_FINGER_C2H2_1"/>
    <property type="match status" value="2"/>
</dbReference>
<dbReference type="GO" id="GO:0008270">
    <property type="term" value="F:zinc ion binding"/>
    <property type="evidence" value="ECO:0007669"/>
    <property type="project" value="UniProtKB-KW"/>
</dbReference>
<evidence type="ECO:0000313" key="11">
    <source>
        <dbReference type="Proteomes" id="UP000002038"/>
    </source>
</evidence>
<evidence type="ECO:0000259" key="9">
    <source>
        <dbReference type="PROSITE" id="PS50157"/>
    </source>
</evidence>
<reference evidence="11" key="1">
    <citation type="journal article" date="2015" name="PLoS Genet.">
        <title>The dynamic genome and transcriptome of the human fungal pathogen Blastomyces and close relative Emmonsia.</title>
        <authorList>
            <person name="Munoz J.F."/>
            <person name="Gauthier G.M."/>
            <person name="Desjardins C.A."/>
            <person name="Gallo J.E."/>
            <person name="Holder J."/>
            <person name="Sullivan T.D."/>
            <person name="Marty A.J."/>
            <person name="Carmen J.C."/>
            <person name="Chen Z."/>
            <person name="Ding L."/>
            <person name="Gujja S."/>
            <person name="Magrini V."/>
            <person name="Misas E."/>
            <person name="Mitreva M."/>
            <person name="Priest M."/>
            <person name="Saif S."/>
            <person name="Whiston E.A."/>
            <person name="Young S."/>
            <person name="Zeng Q."/>
            <person name="Goldman W.E."/>
            <person name="Mardis E.R."/>
            <person name="Taylor J.W."/>
            <person name="McEwen J.G."/>
            <person name="Clay O.K."/>
            <person name="Klein B.S."/>
            <person name="Cuomo C.A."/>
        </authorList>
    </citation>
    <scope>NUCLEOTIDE SEQUENCE [LARGE SCALE GENOMIC DNA]</scope>
    <source>
        <strain evidence="11">SLH14081</strain>
    </source>
</reference>
<evidence type="ECO:0000256" key="1">
    <source>
        <dbReference type="ARBA" id="ARBA00004123"/>
    </source>
</evidence>
<evidence type="ECO:0000256" key="6">
    <source>
        <dbReference type="ARBA" id="ARBA00023242"/>
    </source>
</evidence>
<organism evidence="10 11">
    <name type="scientific">Blastomyces gilchristii (strain SLH14081)</name>
    <name type="common">Blastomyces dermatitidis</name>
    <dbReference type="NCBI Taxonomy" id="559298"/>
    <lineage>
        <taxon>Eukaryota</taxon>
        <taxon>Fungi</taxon>
        <taxon>Dikarya</taxon>
        <taxon>Ascomycota</taxon>
        <taxon>Pezizomycotina</taxon>
        <taxon>Eurotiomycetes</taxon>
        <taxon>Eurotiomycetidae</taxon>
        <taxon>Onygenales</taxon>
        <taxon>Ajellomycetaceae</taxon>
        <taxon>Blastomyces</taxon>
    </lineage>
</organism>
<dbReference type="Pfam" id="PF00096">
    <property type="entry name" value="zf-C2H2"/>
    <property type="match status" value="2"/>
</dbReference>
<feature type="domain" description="C2H2-type" evidence="9">
    <location>
        <begin position="93"/>
        <end position="121"/>
    </location>
</feature>
<keyword evidence="4 7" id="KW-0863">Zinc-finger</keyword>
<keyword evidence="11" id="KW-1185">Reference proteome</keyword>
<gene>
    <name evidence="10" type="ORF">BDBG_08351</name>
</gene>
<evidence type="ECO:0000256" key="5">
    <source>
        <dbReference type="ARBA" id="ARBA00022833"/>
    </source>
</evidence>
<evidence type="ECO:0000313" key="10">
    <source>
        <dbReference type="EMBL" id="OAT13081.1"/>
    </source>
</evidence>
<name>A0A179V175_BLAGS</name>
<feature type="compositionally biased region" description="Polar residues" evidence="8">
    <location>
        <begin position="116"/>
        <end position="125"/>
    </location>
</feature>
<dbReference type="SMART" id="SM00355">
    <property type="entry name" value="ZnF_C2H2"/>
    <property type="match status" value="2"/>
</dbReference>
<dbReference type="PANTHER" id="PTHR40626:SF13">
    <property type="entry name" value="RESPIRATION FACTOR 2-RELATED"/>
    <property type="match status" value="1"/>
</dbReference>
<dbReference type="FunFam" id="3.30.160.60:FF:000576">
    <property type="entry name" value="C2H2 transcription factor (AmdX)"/>
    <property type="match status" value="1"/>
</dbReference>
<evidence type="ECO:0000256" key="8">
    <source>
        <dbReference type="SAM" id="MobiDB-lite"/>
    </source>
</evidence>
<feature type="region of interest" description="Disordered" evidence="8">
    <location>
        <begin position="174"/>
        <end position="219"/>
    </location>
</feature>
<keyword evidence="6" id="KW-0539">Nucleus</keyword>
<dbReference type="GO" id="GO:0000978">
    <property type="term" value="F:RNA polymerase II cis-regulatory region sequence-specific DNA binding"/>
    <property type="evidence" value="ECO:0007669"/>
    <property type="project" value="InterPro"/>
</dbReference>
<dbReference type="RefSeq" id="XP_002621320.2">
    <property type="nucleotide sequence ID" value="XM_002621274.2"/>
</dbReference>
<feature type="region of interest" description="Disordered" evidence="8">
    <location>
        <begin position="796"/>
        <end position="820"/>
    </location>
</feature>
<feature type="region of interest" description="Disordered" evidence="8">
    <location>
        <begin position="944"/>
        <end position="966"/>
    </location>
</feature>
<dbReference type="AlphaFoldDB" id="A0A179V175"/>
<dbReference type="InterPro" id="IPR036236">
    <property type="entry name" value="Znf_C2H2_sf"/>
</dbReference>
<sequence length="1180" mass="128604">MLSDVMARQNSVDTQPGQELVSISEVAPATTAPPPSTSSTAVDNEKQQTENPDIPPPKTDKPRPHGCTTCGRNFARLEHLKRHERSHTKEKPFECPECARCFARRDLLLRHQQKLHMTTTPSSRPKNARRESTSGVGPGATRVRKNSIANNGNTGNSMRPRANTISHLDRSSIGIIGVGNPAGSRPPYPTHTSHPSLSSIPGLPEYGFRGLPSEQPNTNGLTKLDTGIPMDLTNGLRTAPVFGSFNEVNFGDMMLNQGSNTINPAQLHFGSPHPFGGDTPTSPFHPTFAGMPTSQSLIDDDLNPEWLHGFESTMTFANANESAIDGSSPSAMSTGSQSGISEVMLDGSNQAVTSSSGPWSNPLLVQTQTPTNQFNIDFTSPFADMQPDTVSPKSLLAQHHFSDQSFSTPPPRVQPGLSGPPNNIFHPPMVTNGDIGDSSGTVRLNSFVPNSAPSISTETITDSTRQALLASLHQPSGITHRRFSQSSSTQLTSPGALPHQHSFSSNSYVLPSTIDLQRYIAAYVNYFHPHMPFLHISTLDFDAPEYAGSLKNPNGQVNSGTSTIAGGGGCLILSMAAIGALYEFETATSKELFESAKKMIQVYLEERRKADMSAALNRSSSPRDNSVQNTPLWLVQAMLLNVIYGHNSGDKTSADIASTHCAALVSLARAAELIHPLPAENLPPDQLGYPIGGSDMHMDGINSQAWHDHREWMRWKIVEERKRTLYAIFTLSSLLVSAYNHAPALMNSEIRLDLPCDEQLWAAESAQAWTSLGGTTAHHRGIPFSVALTTLLTASHRRQSGSPPQSHFGAGAGAPSEDLPQSDLKPSTFGCLVLIHALHNYIWETRQRHIGRPWTPQETEAMHAHTEPALRAWQSAWSANPRHSLERPNPYGLGPLSADSIPLLDLAYVRLFVNLGRSKEAFWQRDWNGMADELARGADIIQHADDPRADYPSPNQLEGANQGGGRRASMAEYGVADLTLTGNANQERNMQNNISQQQMAASRRERHLRKAAFYAADSISMSDKLGNTYAEFTSRELPIQSAMCAFDCAQVLAEWVTTIQERIGPYLGILGQDAMDLTQVPGIMLLEDEDYKLIQKIQEILHNIEVKMKDALHHPGNSGNEPSNCLPSLVDGGFGTKILFSTAYLLDRAAVWPVTKLMARSLEAQGLRMRERARNSVLAG</sequence>
<dbReference type="PROSITE" id="PS50157">
    <property type="entry name" value="ZINC_FINGER_C2H2_2"/>
    <property type="match status" value="2"/>
</dbReference>
<dbReference type="OrthoDB" id="6077919at2759"/>
<dbReference type="VEuPathDB" id="FungiDB:BDBG_08351"/>
<dbReference type="Gene3D" id="3.30.160.60">
    <property type="entry name" value="Classic Zinc Finger"/>
    <property type="match status" value="2"/>
</dbReference>
<feature type="compositionally biased region" description="Polar residues" evidence="8">
    <location>
        <begin position="8"/>
        <end position="17"/>
    </location>
</feature>
<feature type="region of interest" description="Disordered" evidence="8">
    <location>
        <begin position="479"/>
        <end position="498"/>
    </location>
</feature>
<dbReference type="InterPro" id="IPR013087">
    <property type="entry name" value="Znf_C2H2_type"/>
</dbReference>
<protein>
    <submittedName>
        <fullName evidence="10">C2H2 transcription factor</fullName>
    </submittedName>
</protein>
<dbReference type="GO" id="GO:0005634">
    <property type="term" value="C:nucleus"/>
    <property type="evidence" value="ECO:0007669"/>
    <property type="project" value="UniProtKB-SubCell"/>
</dbReference>
<dbReference type="FunFam" id="3.30.160.60:FF:000065">
    <property type="entry name" value="B-cell CLL/lymphoma 6, member B"/>
    <property type="match status" value="1"/>
</dbReference>
<dbReference type="PANTHER" id="PTHR40626">
    <property type="entry name" value="MIP31509P"/>
    <property type="match status" value="1"/>
</dbReference>
<evidence type="ECO:0000256" key="7">
    <source>
        <dbReference type="PROSITE-ProRule" id="PRU00042"/>
    </source>
</evidence>
<dbReference type="SUPFAM" id="SSF57667">
    <property type="entry name" value="beta-beta-alpha zinc fingers"/>
    <property type="match status" value="1"/>
</dbReference>
<feature type="region of interest" description="Disordered" evidence="8">
    <location>
        <begin position="116"/>
        <end position="162"/>
    </location>
</feature>
<dbReference type="GeneID" id="8501723"/>
<evidence type="ECO:0000256" key="3">
    <source>
        <dbReference type="ARBA" id="ARBA00022737"/>
    </source>
</evidence>
<dbReference type="InterPro" id="IPR007219">
    <property type="entry name" value="XnlR_reg_dom"/>
</dbReference>
<dbReference type="Pfam" id="PF04082">
    <property type="entry name" value="Fungal_trans"/>
    <property type="match status" value="1"/>
</dbReference>
<dbReference type="GO" id="GO:0000981">
    <property type="term" value="F:DNA-binding transcription factor activity, RNA polymerase II-specific"/>
    <property type="evidence" value="ECO:0007669"/>
    <property type="project" value="InterPro"/>
</dbReference>
<comment type="subcellular location">
    <subcellularLocation>
        <location evidence="1">Nucleus</location>
    </subcellularLocation>
</comment>
<feature type="compositionally biased region" description="Polar residues" evidence="8">
    <location>
        <begin position="190"/>
        <end position="199"/>
    </location>
</feature>
<dbReference type="GO" id="GO:0006351">
    <property type="term" value="P:DNA-templated transcription"/>
    <property type="evidence" value="ECO:0007669"/>
    <property type="project" value="InterPro"/>
</dbReference>
<feature type="compositionally biased region" description="Polar residues" evidence="8">
    <location>
        <begin position="147"/>
        <end position="157"/>
    </location>
</feature>
<dbReference type="EMBL" id="GG657470">
    <property type="protein sequence ID" value="OAT13081.1"/>
    <property type="molecule type" value="Genomic_DNA"/>
</dbReference>
<keyword evidence="3" id="KW-0677">Repeat</keyword>